<feature type="region of interest" description="Disordered" evidence="1">
    <location>
        <begin position="1"/>
        <end position="31"/>
    </location>
</feature>
<feature type="compositionally biased region" description="Low complexity" evidence="1">
    <location>
        <begin position="181"/>
        <end position="198"/>
    </location>
</feature>
<evidence type="ECO:0000313" key="2">
    <source>
        <dbReference type="EMBL" id="TFK36904.1"/>
    </source>
</evidence>
<feature type="compositionally biased region" description="Basic and acidic residues" evidence="1">
    <location>
        <begin position="1013"/>
        <end position="1027"/>
    </location>
</feature>
<sequence>MAYYRTPMMAAEPYEESQGPESPVEASPDELKAFYQDMELRENLERKLSKRRSNSATSIWSRKSLKRSAAAPPPPVSKDPHTRPPSSDLDRPNDKARLSEDTGMHVDEHPPRNDGPHMNSPRSILPDTMKEIPTWYNKEAWAAVPIPAHKVRYHIYNPHGPRWYRNHHLIPPSQIKPGGRPPSFFSPSFPPISTSSTPERFDEPGPSATPSHSPLPTPTSSQTRVADGGKARSRKTSQTTPDNVDLLDVTDPWGTNWHHQSPYDLAISTSSPPDAHETSVTRPRRASMTAAQSLHKSVIPSPLFQSTSAIHLAPPELDGAHIPRKLSKRKTPAVGNIFGQTKDTRSMVASAPTTPVDHTLLSQPSPINSAESSQQLPQRMSVAPPIHSEPPASTSKKEKRGSVLGRLARKFSILRKPTDDNIGVGTTEDSWHHIGPEDTTQSRSRQSFVVPIRRSMSPEKPPSVDPRKRVPAPPAEDIQPVMAPDPPREHDRSSSISLETPFSIGKLTIANPDTPEIVSPSHLDNPPLPPEKPWTMDHNQLSSGSVASPPAVSLYLEPLVSISSDPPPEMIAHTSKSKMPAPSMQSSSSGPARTHSSPAPSHNAQEYVDASLRHALSPSTYMANLDTHSNAGYDRAAFSSPRTDASMIRSPESKTRSVPPPLQADNTLHIPFPNDGPLPPVDKLSSLMSYEDSPYSATSMLANPPTPYNARMSITATPESLPPPPLPPKSVRERKHSSREPSPIDKTASRQTETFKLVRSASGNVYASTETIVAAGQQWEVVESMDGKGKNRQSSSRSKDKESRKESKDREKEKEKEKEEEKEKEKEDTVNSKRKIDTDVDIESRQRSHRTSRQPPIVESTPSPTKPHTQHRDSSHKEEHRSSQRRDEKADERKSSRRWEEREDEPKSSRRRGEMEEEKRNSRKREEKEDVQKSSRKREEREEEKKSNRKRDNREEERKSGYRRDEKEDERKSHRRRDDKEDDRKSTRRRDEEESKPSRKRDDNDGNSKSSRRRDENRERRSERKASETGPTILDINNSQPVPFPTATTSYSQPLERRPSTSARPTSELPSAADMNAMRAKEAWEMERLWKARSMYGNEPNGAPNNYIPTSGSVVSDDTPTHGAMYGSSHTAFVVQTPFYGQPMQQIYHSMPAAPPPIIYSSPPSVPSIHDSVSSYEQSAAMRSYQPMYGSPPNSRNSSSTPRAPNPLPEPPRESPYQPAPLPPLTSTNGRPDYWTTKYTGITTTH</sequence>
<feature type="region of interest" description="Disordered" evidence="1">
    <location>
        <begin position="1162"/>
        <end position="1246"/>
    </location>
</feature>
<dbReference type="AlphaFoldDB" id="A0A5C3LUX7"/>
<feature type="region of interest" description="Disordered" evidence="1">
    <location>
        <begin position="417"/>
        <end position="548"/>
    </location>
</feature>
<reference evidence="2 3" key="1">
    <citation type="journal article" date="2019" name="Nat. Ecol. Evol.">
        <title>Megaphylogeny resolves global patterns of mushroom evolution.</title>
        <authorList>
            <person name="Varga T."/>
            <person name="Krizsan K."/>
            <person name="Foldi C."/>
            <person name="Dima B."/>
            <person name="Sanchez-Garcia M."/>
            <person name="Sanchez-Ramirez S."/>
            <person name="Szollosi G.J."/>
            <person name="Szarkandi J.G."/>
            <person name="Papp V."/>
            <person name="Albert L."/>
            <person name="Andreopoulos W."/>
            <person name="Angelini C."/>
            <person name="Antonin V."/>
            <person name="Barry K.W."/>
            <person name="Bougher N.L."/>
            <person name="Buchanan P."/>
            <person name="Buyck B."/>
            <person name="Bense V."/>
            <person name="Catcheside P."/>
            <person name="Chovatia M."/>
            <person name="Cooper J."/>
            <person name="Damon W."/>
            <person name="Desjardin D."/>
            <person name="Finy P."/>
            <person name="Geml J."/>
            <person name="Haridas S."/>
            <person name="Hughes K."/>
            <person name="Justo A."/>
            <person name="Karasinski D."/>
            <person name="Kautmanova I."/>
            <person name="Kiss B."/>
            <person name="Kocsube S."/>
            <person name="Kotiranta H."/>
            <person name="LaButti K.M."/>
            <person name="Lechner B.E."/>
            <person name="Liimatainen K."/>
            <person name="Lipzen A."/>
            <person name="Lukacs Z."/>
            <person name="Mihaltcheva S."/>
            <person name="Morgado L.N."/>
            <person name="Niskanen T."/>
            <person name="Noordeloos M.E."/>
            <person name="Ohm R.A."/>
            <person name="Ortiz-Santana B."/>
            <person name="Ovrebo C."/>
            <person name="Racz N."/>
            <person name="Riley R."/>
            <person name="Savchenko A."/>
            <person name="Shiryaev A."/>
            <person name="Soop K."/>
            <person name="Spirin V."/>
            <person name="Szebenyi C."/>
            <person name="Tomsovsky M."/>
            <person name="Tulloss R.E."/>
            <person name="Uehling J."/>
            <person name="Grigoriev I.V."/>
            <person name="Vagvolgyi C."/>
            <person name="Papp T."/>
            <person name="Martin F.M."/>
            <person name="Miettinen O."/>
            <person name="Hibbett D.S."/>
            <person name="Nagy L.G."/>
        </authorList>
    </citation>
    <scope>NUCLEOTIDE SEQUENCE [LARGE SCALE GENOMIC DNA]</scope>
    <source>
        <strain evidence="2 3">CBS 166.37</strain>
    </source>
</reference>
<protein>
    <submittedName>
        <fullName evidence="2">Uncharacterized protein</fullName>
    </submittedName>
</protein>
<dbReference type="EMBL" id="ML213611">
    <property type="protein sequence ID" value="TFK36904.1"/>
    <property type="molecule type" value="Genomic_DNA"/>
</dbReference>
<evidence type="ECO:0000256" key="1">
    <source>
        <dbReference type="SAM" id="MobiDB-lite"/>
    </source>
</evidence>
<feature type="region of interest" description="Disordered" evidence="1">
    <location>
        <begin position="561"/>
        <end position="755"/>
    </location>
</feature>
<feature type="compositionally biased region" description="Basic and acidic residues" evidence="1">
    <location>
        <begin position="870"/>
        <end position="1006"/>
    </location>
</feature>
<feature type="compositionally biased region" description="Polar residues" evidence="1">
    <location>
        <begin position="1035"/>
        <end position="1053"/>
    </location>
</feature>
<feature type="compositionally biased region" description="Low complexity" evidence="1">
    <location>
        <begin position="206"/>
        <end position="223"/>
    </location>
</feature>
<feature type="compositionally biased region" description="Polar residues" evidence="1">
    <location>
        <begin position="583"/>
        <end position="604"/>
    </location>
</feature>
<dbReference type="OrthoDB" id="3231532at2759"/>
<feature type="region of interest" description="Disordered" evidence="1">
    <location>
        <begin position="168"/>
        <end position="247"/>
    </location>
</feature>
<accession>A0A5C3LUX7</accession>
<proteinExistence type="predicted"/>
<feature type="compositionally biased region" description="Low complexity" evidence="1">
    <location>
        <begin position="1191"/>
        <end position="1203"/>
    </location>
</feature>
<feature type="compositionally biased region" description="Polar residues" evidence="1">
    <location>
        <begin position="1060"/>
        <end position="1069"/>
    </location>
</feature>
<gene>
    <name evidence="2" type="ORF">BDQ12DRAFT_736641</name>
</gene>
<keyword evidence="3" id="KW-1185">Reference proteome</keyword>
<feature type="region of interest" description="Disordered" evidence="1">
    <location>
        <begin position="323"/>
        <end position="403"/>
    </location>
</feature>
<feature type="region of interest" description="Disordered" evidence="1">
    <location>
        <begin position="45"/>
        <end position="126"/>
    </location>
</feature>
<dbReference type="Proteomes" id="UP000308652">
    <property type="component" value="Unassembled WGS sequence"/>
</dbReference>
<feature type="compositionally biased region" description="Polar residues" evidence="1">
    <location>
        <begin position="617"/>
        <end position="630"/>
    </location>
</feature>
<feature type="region of interest" description="Disordered" evidence="1">
    <location>
        <begin position="784"/>
        <end position="1074"/>
    </location>
</feature>
<name>A0A5C3LUX7_9AGAR</name>
<feature type="compositionally biased region" description="Polar residues" evidence="1">
    <location>
        <begin position="438"/>
        <end position="447"/>
    </location>
</feature>
<feature type="region of interest" description="Disordered" evidence="1">
    <location>
        <begin position="264"/>
        <end position="294"/>
    </location>
</feature>
<feature type="compositionally biased region" description="Polar residues" evidence="1">
    <location>
        <begin position="360"/>
        <end position="378"/>
    </location>
</feature>
<feature type="compositionally biased region" description="Basic and acidic residues" evidence="1">
    <location>
        <begin position="797"/>
        <end position="846"/>
    </location>
</feature>
<organism evidence="2 3">
    <name type="scientific">Crucibulum laeve</name>
    <dbReference type="NCBI Taxonomy" id="68775"/>
    <lineage>
        <taxon>Eukaryota</taxon>
        <taxon>Fungi</taxon>
        <taxon>Dikarya</taxon>
        <taxon>Basidiomycota</taxon>
        <taxon>Agaricomycotina</taxon>
        <taxon>Agaricomycetes</taxon>
        <taxon>Agaricomycetidae</taxon>
        <taxon>Agaricales</taxon>
        <taxon>Agaricineae</taxon>
        <taxon>Nidulariaceae</taxon>
        <taxon>Crucibulum</taxon>
    </lineage>
</organism>
<feature type="compositionally biased region" description="Basic and acidic residues" evidence="1">
    <location>
        <begin position="78"/>
        <end position="115"/>
    </location>
</feature>
<feature type="compositionally biased region" description="Low complexity" evidence="1">
    <location>
        <begin position="1236"/>
        <end position="1246"/>
    </location>
</feature>
<evidence type="ECO:0000313" key="3">
    <source>
        <dbReference type="Proteomes" id="UP000308652"/>
    </source>
</evidence>
<dbReference type="STRING" id="68775.A0A5C3LUX7"/>